<gene>
    <name evidence="1" type="ORF">EVJ47_07080</name>
</gene>
<evidence type="ECO:0000313" key="2">
    <source>
        <dbReference type="Proteomes" id="UP000320813"/>
    </source>
</evidence>
<dbReference type="EMBL" id="SGBD01000004">
    <property type="protein sequence ID" value="RZD13996.1"/>
    <property type="molecule type" value="Genomic_DNA"/>
</dbReference>
<accession>A0A519B9V6</accession>
<reference evidence="1 2" key="1">
    <citation type="submission" date="2019-01" db="EMBL/GenBank/DDBJ databases">
        <title>Insights into ecological role of a new deltaproteobacterial order Candidatus Sinidesulfobacterales (Sva0485) by metagenomics and metatranscriptomics.</title>
        <authorList>
            <person name="Tan S."/>
            <person name="Liu J."/>
            <person name="Fang Y."/>
            <person name="Hedlund B.P."/>
            <person name="Lian Z.H."/>
            <person name="Huang L.Y."/>
            <person name="Li J.T."/>
            <person name="Huang L.N."/>
            <person name="Li W.J."/>
            <person name="Jiang H.C."/>
            <person name="Dong H.L."/>
            <person name="Shu W.S."/>
        </authorList>
    </citation>
    <scope>NUCLEOTIDE SEQUENCE [LARGE SCALE GENOMIC DNA]</scope>
    <source>
        <strain evidence="1">AP3</strain>
    </source>
</reference>
<name>A0A519B9V6_9DELT</name>
<dbReference type="InterPro" id="IPR025048">
    <property type="entry name" value="DUF3987"/>
</dbReference>
<sequence>MIYPSDVTPEAFYMVAQGRPYGTFFHGEFGGWLKSLEKSYNKGFKEFLTDVYDGFSQKKLIKGPNGTGQLYRIDEPAINILSASTIAWISENVKEADRQSGFMQRFTIFYAQQDKKEIALPISNNPPNSLVEELKELLSIKGEIKLSEEAKQIYEEFYYSENESKKRQSEIYGSFHTRLFTLVIKIAMVYCVMRKDKVIGKEDMEYAIQLKLILEKYLYSVYDKLIKDKNQETLNKILNIIADNGGTIERSKLLRYTHMLKKDFNNFIETLIERRSVAVRVEKTKTKSAVYYKIIGD</sequence>
<organism evidence="1 2">
    <name type="scientific">Candidatus Acidulodesulfobacterium ferriphilum</name>
    <dbReference type="NCBI Taxonomy" id="2597223"/>
    <lineage>
        <taxon>Bacteria</taxon>
        <taxon>Deltaproteobacteria</taxon>
        <taxon>Candidatus Acidulodesulfobacterales</taxon>
        <taxon>Candidatus Acidulodesulfobacterium</taxon>
    </lineage>
</organism>
<proteinExistence type="predicted"/>
<dbReference type="Proteomes" id="UP000320813">
    <property type="component" value="Unassembled WGS sequence"/>
</dbReference>
<comment type="caution">
    <text evidence="1">The sequence shown here is derived from an EMBL/GenBank/DDBJ whole genome shotgun (WGS) entry which is preliminary data.</text>
</comment>
<dbReference type="Pfam" id="PF13148">
    <property type="entry name" value="DUF3987"/>
    <property type="match status" value="1"/>
</dbReference>
<protein>
    <submittedName>
        <fullName evidence="1">DUF3987 domain-containing protein</fullName>
    </submittedName>
</protein>
<evidence type="ECO:0000313" key="1">
    <source>
        <dbReference type="EMBL" id="RZD13996.1"/>
    </source>
</evidence>
<dbReference type="AlphaFoldDB" id="A0A519B9V6"/>